<evidence type="ECO:0000313" key="1">
    <source>
        <dbReference type="EMBL" id="GKV45294.1"/>
    </source>
</evidence>
<keyword evidence="2" id="KW-1185">Reference proteome</keyword>
<reference evidence="1 2" key="1">
    <citation type="journal article" date="2021" name="Commun. Biol.">
        <title>The genome of Shorea leprosula (Dipterocarpaceae) highlights the ecological relevance of drought in aseasonal tropical rainforests.</title>
        <authorList>
            <person name="Ng K.K.S."/>
            <person name="Kobayashi M.J."/>
            <person name="Fawcett J.A."/>
            <person name="Hatakeyama M."/>
            <person name="Paape T."/>
            <person name="Ng C.H."/>
            <person name="Ang C.C."/>
            <person name="Tnah L.H."/>
            <person name="Lee C.T."/>
            <person name="Nishiyama T."/>
            <person name="Sese J."/>
            <person name="O'Brien M.J."/>
            <person name="Copetti D."/>
            <person name="Mohd Noor M.I."/>
            <person name="Ong R.C."/>
            <person name="Putra M."/>
            <person name="Sireger I.Z."/>
            <person name="Indrioko S."/>
            <person name="Kosugi Y."/>
            <person name="Izuno A."/>
            <person name="Isagi Y."/>
            <person name="Lee S.L."/>
            <person name="Shimizu K.K."/>
        </authorList>
    </citation>
    <scope>NUCLEOTIDE SEQUENCE [LARGE SCALE GENOMIC DNA]</scope>
    <source>
        <strain evidence="1">214</strain>
    </source>
</reference>
<gene>
    <name evidence="1" type="ORF">SLEP1_g52399</name>
</gene>
<dbReference type="EMBL" id="BPVZ01000192">
    <property type="protein sequence ID" value="GKV45294.1"/>
    <property type="molecule type" value="Genomic_DNA"/>
</dbReference>
<accession>A0AAV5M8F4</accession>
<dbReference type="AlphaFoldDB" id="A0AAV5M8F4"/>
<dbReference type="Proteomes" id="UP001054252">
    <property type="component" value="Unassembled WGS sequence"/>
</dbReference>
<comment type="caution">
    <text evidence="1">The sequence shown here is derived from an EMBL/GenBank/DDBJ whole genome shotgun (WGS) entry which is preliminary data.</text>
</comment>
<evidence type="ECO:0000313" key="2">
    <source>
        <dbReference type="Proteomes" id="UP001054252"/>
    </source>
</evidence>
<sequence length="40" mass="4840">MAMPSYSSEFNISKHQFMDIRSIFSLQLVQEYSEKRIIFH</sequence>
<proteinExistence type="predicted"/>
<protein>
    <submittedName>
        <fullName evidence="1">Uncharacterized protein</fullName>
    </submittedName>
</protein>
<name>A0AAV5M8F4_9ROSI</name>
<organism evidence="1 2">
    <name type="scientific">Rubroshorea leprosula</name>
    <dbReference type="NCBI Taxonomy" id="152421"/>
    <lineage>
        <taxon>Eukaryota</taxon>
        <taxon>Viridiplantae</taxon>
        <taxon>Streptophyta</taxon>
        <taxon>Embryophyta</taxon>
        <taxon>Tracheophyta</taxon>
        <taxon>Spermatophyta</taxon>
        <taxon>Magnoliopsida</taxon>
        <taxon>eudicotyledons</taxon>
        <taxon>Gunneridae</taxon>
        <taxon>Pentapetalae</taxon>
        <taxon>rosids</taxon>
        <taxon>malvids</taxon>
        <taxon>Malvales</taxon>
        <taxon>Dipterocarpaceae</taxon>
        <taxon>Rubroshorea</taxon>
    </lineage>
</organism>